<comment type="caution">
    <text evidence="1">The sequence shown here is derived from an EMBL/GenBank/DDBJ whole genome shotgun (WGS) entry which is preliminary data.</text>
</comment>
<sequence>MTSSDPILSNLQKVEPSIQNYKTLKHIIQGSAEGFIVDAMAKDSDEIKPYFVKYVDPKKYASKSWPDLRRTIHYTRTEVRFYNEILPLMRKNLPDGSDWEICPKVYLAEYDVSGLMEEEESTEAMSTTADPQYDENNTSALDGKYGVLVMDNAIIANKCFQKAPLRLQFGYKSVEALAKFHAAAFQREEILSMIANRLCRYGGSYHLKNRNPKELQHLVQAWEDFKTCVTPVLKNGELDDEKIQNLGQRLFDAAEYVANELSPSPGDPYATVVHGDYKAMNIMFRGNEDDFDGSKSLDEIPTPLLIDFASTGVGLGMSDLAMHIAQIALPEDLENNDLEEKLVSHYYTCFENALPEDMKSIYSKDEALRHHRLATIDYFRFILGRQWKGVTQEIFAKRNKDTNFAMVNRNIEAAVKFAERTSAYLTEIEAEMKVKCS</sequence>
<dbReference type="PANTHER" id="PTHR11012:SF30">
    <property type="entry name" value="PROTEIN KINASE-LIKE DOMAIN-CONTAINING"/>
    <property type="match status" value="1"/>
</dbReference>
<organism evidence="1 2">
    <name type="scientific">Chaetoceros tenuissimus</name>
    <dbReference type="NCBI Taxonomy" id="426638"/>
    <lineage>
        <taxon>Eukaryota</taxon>
        <taxon>Sar</taxon>
        <taxon>Stramenopiles</taxon>
        <taxon>Ochrophyta</taxon>
        <taxon>Bacillariophyta</taxon>
        <taxon>Coscinodiscophyceae</taxon>
        <taxon>Chaetocerotophycidae</taxon>
        <taxon>Chaetocerotales</taxon>
        <taxon>Chaetocerotaceae</taxon>
        <taxon>Chaetoceros</taxon>
    </lineage>
</organism>
<gene>
    <name evidence="1" type="ORF">CTEN210_07786</name>
</gene>
<proteinExistence type="predicted"/>
<keyword evidence="2" id="KW-1185">Reference proteome</keyword>
<dbReference type="Gene3D" id="3.90.1200.10">
    <property type="match status" value="1"/>
</dbReference>
<dbReference type="Proteomes" id="UP001054902">
    <property type="component" value="Unassembled WGS sequence"/>
</dbReference>
<reference evidence="1 2" key="1">
    <citation type="journal article" date="2021" name="Sci. Rep.">
        <title>The genome of the diatom Chaetoceros tenuissimus carries an ancient integrated fragment of an extant virus.</title>
        <authorList>
            <person name="Hongo Y."/>
            <person name="Kimura K."/>
            <person name="Takaki Y."/>
            <person name="Yoshida Y."/>
            <person name="Baba S."/>
            <person name="Kobayashi G."/>
            <person name="Nagasaki K."/>
            <person name="Hano T."/>
            <person name="Tomaru Y."/>
        </authorList>
    </citation>
    <scope>NUCLEOTIDE SEQUENCE [LARGE SCALE GENOMIC DNA]</scope>
    <source>
        <strain evidence="1 2">NIES-3715</strain>
    </source>
</reference>
<dbReference type="EMBL" id="BLLK01000045">
    <property type="protein sequence ID" value="GFH51310.1"/>
    <property type="molecule type" value="Genomic_DNA"/>
</dbReference>
<dbReference type="InterPro" id="IPR011009">
    <property type="entry name" value="Kinase-like_dom_sf"/>
</dbReference>
<evidence type="ECO:0000313" key="2">
    <source>
        <dbReference type="Proteomes" id="UP001054902"/>
    </source>
</evidence>
<name>A0AAD3CUJ1_9STRA</name>
<evidence type="ECO:0000313" key="1">
    <source>
        <dbReference type="EMBL" id="GFH51310.1"/>
    </source>
</evidence>
<dbReference type="Pfam" id="PF02958">
    <property type="entry name" value="EcKL"/>
    <property type="match status" value="1"/>
</dbReference>
<dbReference type="SUPFAM" id="SSF56112">
    <property type="entry name" value="Protein kinase-like (PK-like)"/>
    <property type="match status" value="1"/>
</dbReference>
<dbReference type="PANTHER" id="PTHR11012">
    <property type="entry name" value="PROTEIN KINASE-LIKE DOMAIN-CONTAINING"/>
    <property type="match status" value="1"/>
</dbReference>
<protein>
    <submittedName>
        <fullName evidence="1">Uncharacterized protein</fullName>
    </submittedName>
</protein>
<dbReference type="InterPro" id="IPR004119">
    <property type="entry name" value="EcKL"/>
</dbReference>
<dbReference type="AlphaFoldDB" id="A0AAD3CUJ1"/>
<accession>A0AAD3CUJ1</accession>